<dbReference type="Pfam" id="PF07730">
    <property type="entry name" value="HisKA_3"/>
    <property type="match status" value="1"/>
</dbReference>
<name>A0A7W6NLF1_9HYPH</name>
<protein>
    <submittedName>
        <fullName evidence="7">Signal transduction histidine kinase</fullName>
    </submittedName>
</protein>
<dbReference type="GO" id="GO:0016020">
    <property type="term" value="C:membrane"/>
    <property type="evidence" value="ECO:0007669"/>
    <property type="project" value="InterPro"/>
</dbReference>
<evidence type="ECO:0000313" key="8">
    <source>
        <dbReference type="Proteomes" id="UP000528286"/>
    </source>
</evidence>
<evidence type="ECO:0000256" key="5">
    <source>
        <dbReference type="SAM" id="Phobius"/>
    </source>
</evidence>
<dbReference type="GO" id="GO:0000155">
    <property type="term" value="F:phosphorelay sensor kinase activity"/>
    <property type="evidence" value="ECO:0007669"/>
    <property type="project" value="InterPro"/>
</dbReference>
<dbReference type="PROSITE" id="PS50109">
    <property type="entry name" value="HIS_KIN"/>
    <property type="match status" value="1"/>
</dbReference>
<comment type="caution">
    <text evidence="7">The sequence shown here is derived from an EMBL/GenBank/DDBJ whole genome shotgun (WGS) entry which is preliminary data.</text>
</comment>
<feature type="transmembrane region" description="Helical" evidence="5">
    <location>
        <begin position="194"/>
        <end position="214"/>
    </location>
</feature>
<dbReference type="InterPro" id="IPR050482">
    <property type="entry name" value="Sensor_HK_TwoCompSys"/>
</dbReference>
<feature type="transmembrane region" description="Helical" evidence="5">
    <location>
        <begin position="17"/>
        <end position="40"/>
    </location>
</feature>
<evidence type="ECO:0000256" key="1">
    <source>
        <dbReference type="ARBA" id="ARBA00022679"/>
    </source>
</evidence>
<feature type="coiled-coil region" evidence="4">
    <location>
        <begin position="234"/>
        <end position="261"/>
    </location>
</feature>
<dbReference type="EMBL" id="JACIEZ010000006">
    <property type="protein sequence ID" value="MBB4065888.1"/>
    <property type="molecule type" value="Genomic_DNA"/>
</dbReference>
<sequence length="466" mass="50539">MARLIGFWNSQSLARQFLAAGGVVWLTAMLVIGALVSHLIERAVTRNSAAATALYVDGLIAPLLPDLKTGETIDEVTRRALDETFAQSPLKDRIFSFRLWRPDGLVLYSTEKDLVGKTFAPNEDLAEAMKGSIVAQLGLADDPESGRERDAGKPLLEIYNPVLQPWTGEVVAVSEFYERAEDFRASLATARRQSWMAVAGAAAIIFLTLSAIVVRGSRTIEEQSGALAARVEELSALLSENRLLNERLQRASRRTAALNESHLRRIGADLHDGPAQLIAYAALRLGSRRLTDPALEPGIRTAELDAIKMRLDEAMDEIRSICSGLVLPHIEHLALCEVIERAARAHEHRTGTAVRIDLSGVRGGENVPVSVKICVYRFVQEALNNAFRHAGGRGQAVSLSLAGDQLAIEVCDEGPGFDPACPQENGIGLTGMRERIAALGGDLDIETSGRGTCLRLRLGLPTEEMT</sequence>
<accession>A0A7W6NLF1</accession>
<gene>
    <name evidence="7" type="ORF">GGR23_003096</name>
</gene>
<dbReference type="SMART" id="SM00387">
    <property type="entry name" value="HATPase_c"/>
    <property type="match status" value="1"/>
</dbReference>
<evidence type="ECO:0000256" key="4">
    <source>
        <dbReference type="SAM" id="Coils"/>
    </source>
</evidence>
<reference evidence="7 8" key="1">
    <citation type="submission" date="2020-08" db="EMBL/GenBank/DDBJ databases">
        <title>Genomic Encyclopedia of Type Strains, Phase IV (KMG-IV): sequencing the most valuable type-strain genomes for metagenomic binning, comparative biology and taxonomic classification.</title>
        <authorList>
            <person name="Goeker M."/>
        </authorList>
    </citation>
    <scope>NUCLEOTIDE SEQUENCE [LARGE SCALE GENOMIC DNA]</scope>
    <source>
        <strain evidence="7 8">DSM 29853</strain>
    </source>
</reference>
<feature type="domain" description="Histidine kinase" evidence="6">
    <location>
        <begin position="375"/>
        <end position="462"/>
    </location>
</feature>
<keyword evidence="4" id="KW-0175">Coiled coil</keyword>
<keyword evidence="2 7" id="KW-0418">Kinase</keyword>
<keyword evidence="5" id="KW-0472">Membrane</keyword>
<dbReference type="InterPro" id="IPR005467">
    <property type="entry name" value="His_kinase_dom"/>
</dbReference>
<keyword evidence="5" id="KW-1133">Transmembrane helix</keyword>
<evidence type="ECO:0000256" key="3">
    <source>
        <dbReference type="ARBA" id="ARBA00023012"/>
    </source>
</evidence>
<dbReference type="GO" id="GO:0046983">
    <property type="term" value="F:protein dimerization activity"/>
    <property type="evidence" value="ECO:0007669"/>
    <property type="project" value="InterPro"/>
</dbReference>
<evidence type="ECO:0000313" key="7">
    <source>
        <dbReference type="EMBL" id="MBB4065888.1"/>
    </source>
</evidence>
<dbReference type="InterPro" id="IPR011712">
    <property type="entry name" value="Sig_transdc_His_kin_sub3_dim/P"/>
</dbReference>
<dbReference type="SUPFAM" id="SSF55874">
    <property type="entry name" value="ATPase domain of HSP90 chaperone/DNA topoisomerase II/histidine kinase"/>
    <property type="match status" value="1"/>
</dbReference>
<keyword evidence="5" id="KW-0812">Transmembrane</keyword>
<dbReference type="Proteomes" id="UP000528286">
    <property type="component" value="Unassembled WGS sequence"/>
</dbReference>
<dbReference type="InterPro" id="IPR003594">
    <property type="entry name" value="HATPase_dom"/>
</dbReference>
<dbReference type="InterPro" id="IPR036890">
    <property type="entry name" value="HATPase_C_sf"/>
</dbReference>
<dbReference type="PANTHER" id="PTHR24421">
    <property type="entry name" value="NITRATE/NITRITE SENSOR PROTEIN NARX-RELATED"/>
    <property type="match status" value="1"/>
</dbReference>
<dbReference type="Pfam" id="PF02518">
    <property type="entry name" value="HATPase_c"/>
    <property type="match status" value="1"/>
</dbReference>
<keyword evidence="3" id="KW-0902">Two-component regulatory system</keyword>
<proteinExistence type="predicted"/>
<evidence type="ECO:0000256" key="2">
    <source>
        <dbReference type="ARBA" id="ARBA00022777"/>
    </source>
</evidence>
<evidence type="ECO:0000259" key="6">
    <source>
        <dbReference type="PROSITE" id="PS50109"/>
    </source>
</evidence>
<keyword evidence="8" id="KW-1185">Reference proteome</keyword>
<dbReference type="Gene3D" id="3.30.565.10">
    <property type="entry name" value="Histidine kinase-like ATPase, C-terminal domain"/>
    <property type="match status" value="1"/>
</dbReference>
<dbReference type="CDD" id="cd16917">
    <property type="entry name" value="HATPase_UhpB-NarQ-NarX-like"/>
    <property type="match status" value="1"/>
</dbReference>
<dbReference type="AlphaFoldDB" id="A0A7W6NLF1"/>
<keyword evidence="1" id="KW-0808">Transferase</keyword>
<dbReference type="RefSeq" id="WP_183367174.1">
    <property type="nucleotide sequence ID" value="NZ_JACIEZ010000006.1"/>
</dbReference>
<organism evidence="7 8">
    <name type="scientific">Gellertiella hungarica</name>
    <dbReference type="NCBI Taxonomy" id="1572859"/>
    <lineage>
        <taxon>Bacteria</taxon>
        <taxon>Pseudomonadati</taxon>
        <taxon>Pseudomonadota</taxon>
        <taxon>Alphaproteobacteria</taxon>
        <taxon>Hyphomicrobiales</taxon>
        <taxon>Rhizobiaceae</taxon>
        <taxon>Gellertiella</taxon>
    </lineage>
</organism>